<dbReference type="Pfam" id="PF09090">
    <property type="entry name" value="MIF4G_like_2"/>
    <property type="match status" value="1"/>
</dbReference>
<keyword evidence="5" id="KW-0539">Nucleus</keyword>
<dbReference type="GO" id="GO:0005846">
    <property type="term" value="C:nuclear cap binding complex"/>
    <property type="evidence" value="ECO:0007669"/>
    <property type="project" value="InterPro"/>
</dbReference>
<dbReference type="EMBL" id="MU150352">
    <property type="protein sequence ID" value="KAF9457993.1"/>
    <property type="molecule type" value="Genomic_DNA"/>
</dbReference>
<dbReference type="GO" id="GO:0003729">
    <property type="term" value="F:mRNA binding"/>
    <property type="evidence" value="ECO:0007669"/>
    <property type="project" value="TreeGrafter"/>
</dbReference>
<comment type="subcellular location">
    <subcellularLocation>
        <location evidence="1">Nucleus</location>
    </subcellularLocation>
</comment>
<dbReference type="InterPro" id="IPR016024">
    <property type="entry name" value="ARM-type_fold"/>
</dbReference>
<protein>
    <submittedName>
        <fullName evidence="8">MIF4G like-domain-containing protein</fullName>
    </submittedName>
</protein>
<sequence>MSYERRGGYRRRHRDDYDDRRREVHETPEQKLKGAILKLGEVDAIEELPRLERQIRDHVPINIPNVSEAFRIGVTEQPYKIPYYAALIRLLHDRSEDATDIKGLTLGRQILEDFWKGFQTYLDKLAWRETRLCIHFFAHLVVAKLVSAESMFALLQSFTAVLDEFGVSHGRAKRAALCAGEGLIIGGPSLKDSSPTNVIDIINAIQSFNDTILSSQWLVQPTIKIYSDVVSIENGDELLDSLLKTLRALNDEDFTETSNSFPQPYTSYPEIDPATSPPFDLPSVLVPPEIIELDGLAADSEEEAQVKKEEWPEYFLRLFDNDISPNPNMPAGYAVRSALLDILNIFEVNRKECARLLLEYPKWTPPGTFKPKPGAPNEAEPIVGKDWQLESTIIETILGAFLILPESSHKSIYYIGLITELCKLSPSTVGPAVGKSIRRLYGSLSEGLDVEVARRFAEWFAVHMSNFGFQWVWKEWVPDLALAVQHPRRAFMRRALEFEIRLSYHDRILKTLPEAMQAPDAFTIPEQAPGPDFEYDDPSRPHHDAAQSVLNLFRGRAKADDVISHLDTLKTNLETSEEGHINVDAIVRSIAVQSLLHIGSRSFSHLLNAIERYLPLLRNVASGGVSSAGGSGNAEAKAGILTAAAAFWKYNRQMVGIVFDKLMQYQIVDPTDVVGWTFLNGSTIGQLSELAAPLSLSAFEWDLMRGALDKANGRVMIARRKVTALRKEDDDTRARVKASTNDNSMEVDADKLDETPVVDNPALTTALKAFTSLTREQKAALSRTLEGFVASLAPSATDSNPNPHSRTVITEKAWQNRASWGKDEWNAWETWGWYRQFCRAYSPYLRNYSTTLWTVSFAKFEGSTDPAINLLKKTWNVATGQDA</sequence>
<evidence type="ECO:0000256" key="6">
    <source>
        <dbReference type="SAM" id="MobiDB-lite"/>
    </source>
</evidence>
<dbReference type="Gene3D" id="1.25.40.180">
    <property type="match status" value="3"/>
</dbReference>
<dbReference type="InterPro" id="IPR003890">
    <property type="entry name" value="MIF4G-like_typ-3"/>
</dbReference>
<dbReference type="Pfam" id="PF09088">
    <property type="entry name" value="MIF4G_like"/>
    <property type="match status" value="1"/>
</dbReference>
<reference evidence="8" key="1">
    <citation type="submission" date="2020-11" db="EMBL/GenBank/DDBJ databases">
        <authorList>
            <consortium name="DOE Joint Genome Institute"/>
            <person name="Ahrendt S."/>
            <person name="Riley R."/>
            <person name="Andreopoulos W."/>
            <person name="Labutti K."/>
            <person name="Pangilinan J."/>
            <person name="Ruiz-Duenas F.J."/>
            <person name="Barrasa J.M."/>
            <person name="Sanchez-Garcia M."/>
            <person name="Camarero S."/>
            <person name="Miyauchi S."/>
            <person name="Serrano A."/>
            <person name="Linde D."/>
            <person name="Babiker R."/>
            <person name="Drula E."/>
            <person name="Ayuso-Fernandez I."/>
            <person name="Pacheco R."/>
            <person name="Padilla G."/>
            <person name="Ferreira P."/>
            <person name="Barriuso J."/>
            <person name="Kellner H."/>
            <person name="Castanera R."/>
            <person name="Alfaro M."/>
            <person name="Ramirez L."/>
            <person name="Pisabarro A.G."/>
            <person name="Kuo A."/>
            <person name="Tritt A."/>
            <person name="Lipzen A."/>
            <person name="He G."/>
            <person name="Yan M."/>
            <person name="Ng V."/>
            <person name="Cullen D."/>
            <person name="Martin F."/>
            <person name="Rosso M.-N."/>
            <person name="Henrissat B."/>
            <person name="Hibbett D."/>
            <person name="Martinez A.T."/>
            <person name="Grigoriev I.V."/>
        </authorList>
    </citation>
    <scope>NUCLEOTIDE SEQUENCE</scope>
    <source>
        <strain evidence="8">CBS 247.69</strain>
    </source>
</reference>
<evidence type="ECO:0000256" key="4">
    <source>
        <dbReference type="ARBA" id="ARBA00023187"/>
    </source>
</evidence>
<keyword evidence="9" id="KW-1185">Reference proteome</keyword>
<dbReference type="AlphaFoldDB" id="A0A9P5XWD0"/>
<feature type="region of interest" description="Disordered" evidence="6">
    <location>
        <begin position="1"/>
        <end position="27"/>
    </location>
</feature>
<feature type="compositionally biased region" description="Basic and acidic residues" evidence="6">
    <location>
        <begin position="14"/>
        <end position="27"/>
    </location>
</feature>
<gene>
    <name evidence="8" type="ORF">BDZ94DRAFT_1325824</name>
</gene>
<dbReference type="GO" id="GO:0006397">
    <property type="term" value="P:mRNA processing"/>
    <property type="evidence" value="ECO:0007669"/>
    <property type="project" value="UniProtKB-KW"/>
</dbReference>
<keyword evidence="3" id="KW-0507">mRNA processing</keyword>
<evidence type="ECO:0000256" key="5">
    <source>
        <dbReference type="ARBA" id="ARBA00023242"/>
    </source>
</evidence>
<dbReference type="InterPro" id="IPR015174">
    <property type="entry name" value="MIF4G-like_typ-2"/>
</dbReference>
<evidence type="ECO:0000256" key="2">
    <source>
        <dbReference type="ARBA" id="ARBA00007413"/>
    </source>
</evidence>
<evidence type="ECO:0000256" key="1">
    <source>
        <dbReference type="ARBA" id="ARBA00004123"/>
    </source>
</evidence>
<name>A0A9P5XWD0_9AGAR</name>
<dbReference type="InterPro" id="IPR027159">
    <property type="entry name" value="CBP80"/>
</dbReference>
<dbReference type="GO" id="GO:0000339">
    <property type="term" value="F:RNA cap binding"/>
    <property type="evidence" value="ECO:0007669"/>
    <property type="project" value="InterPro"/>
</dbReference>
<feature type="domain" description="MIF4G" evidence="7">
    <location>
        <begin position="29"/>
        <end position="250"/>
    </location>
</feature>
<dbReference type="GO" id="GO:0008380">
    <property type="term" value="P:RNA splicing"/>
    <property type="evidence" value="ECO:0007669"/>
    <property type="project" value="UniProtKB-KW"/>
</dbReference>
<dbReference type="SMART" id="SM00543">
    <property type="entry name" value="MIF4G"/>
    <property type="match status" value="1"/>
</dbReference>
<dbReference type="OrthoDB" id="10252707at2759"/>
<organism evidence="8 9">
    <name type="scientific">Collybia nuda</name>
    <dbReference type="NCBI Taxonomy" id="64659"/>
    <lineage>
        <taxon>Eukaryota</taxon>
        <taxon>Fungi</taxon>
        <taxon>Dikarya</taxon>
        <taxon>Basidiomycota</taxon>
        <taxon>Agaricomycotina</taxon>
        <taxon>Agaricomycetes</taxon>
        <taxon>Agaricomycetidae</taxon>
        <taxon>Agaricales</taxon>
        <taxon>Tricholomatineae</taxon>
        <taxon>Clitocybaceae</taxon>
        <taxon>Collybia</taxon>
    </lineage>
</organism>
<comment type="similarity">
    <text evidence="2">Belongs to the NCBP1 family.</text>
</comment>
<dbReference type="InterPro" id="IPR015172">
    <property type="entry name" value="MIF4G-like_typ-1"/>
</dbReference>
<dbReference type="PANTHER" id="PTHR12412">
    <property type="entry name" value="CAP BINDING PROTEIN"/>
    <property type="match status" value="1"/>
</dbReference>
<dbReference type="GO" id="GO:0006406">
    <property type="term" value="P:mRNA export from nucleus"/>
    <property type="evidence" value="ECO:0007669"/>
    <property type="project" value="InterPro"/>
</dbReference>
<proteinExistence type="inferred from homology"/>
<evidence type="ECO:0000259" key="7">
    <source>
        <dbReference type="SMART" id="SM00543"/>
    </source>
</evidence>
<dbReference type="Proteomes" id="UP000807353">
    <property type="component" value="Unassembled WGS sequence"/>
</dbReference>
<accession>A0A9P5XWD0</accession>
<dbReference type="SUPFAM" id="SSF48371">
    <property type="entry name" value="ARM repeat"/>
    <property type="match status" value="3"/>
</dbReference>
<evidence type="ECO:0000313" key="8">
    <source>
        <dbReference type="EMBL" id="KAF9457993.1"/>
    </source>
</evidence>
<keyword evidence="4" id="KW-0508">mRNA splicing</keyword>
<dbReference type="PANTHER" id="PTHR12412:SF2">
    <property type="entry name" value="NUCLEAR CAP-BINDING PROTEIN SUBUNIT 1"/>
    <property type="match status" value="1"/>
</dbReference>
<comment type="caution">
    <text evidence="8">The sequence shown here is derived from an EMBL/GenBank/DDBJ whole genome shotgun (WGS) entry which is preliminary data.</text>
</comment>
<evidence type="ECO:0000256" key="3">
    <source>
        <dbReference type="ARBA" id="ARBA00022664"/>
    </source>
</evidence>
<evidence type="ECO:0000313" key="9">
    <source>
        <dbReference type="Proteomes" id="UP000807353"/>
    </source>
</evidence>
<dbReference type="GO" id="GO:0000184">
    <property type="term" value="P:nuclear-transcribed mRNA catabolic process, nonsense-mediated decay"/>
    <property type="evidence" value="ECO:0007669"/>
    <property type="project" value="TreeGrafter"/>
</dbReference>
<dbReference type="GO" id="GO:0005634">
    <property type="term" value="C:nucleus"/>
    <property type="evidence" value="ECO:0007669"/>
    <property type="project" value="UniProtKB-SubCell"/>
</dbReference>